<keyword evidence="20" id="KW-1185">Reference proteome</keyword>
<comment type="similarity">
    <text evidence="12">Belongs to the AP2/ERF transcription factor family. ERF subfamily.</text>
</comment>
<evidence type="ECO:0000256" key="6">
    <source>
        <dbReference type="ARBA" id="ARBA00023002"/>
    </source>
</evidence>
<dbReference type="GO" id="GO:0015979">
    <property type="term" value="P:photosynthesis"/>
    <property type="evidence" value="ECO:0007669"/>
    <property type="project" value="InterPro"/>
</dbReference>
<dbReference type="AlphaFoldDB" id="A0AAV5EG24"/>
<keyword evidence="7" id="KW-0805">Transcription regulation</keyword>
<dbReference type="SUPFAM" id="SSF50090">
    <property type="entry name" value="Electron transport accessory proteins"/>
    <property type="match status" value="1"/>
</dbReference>
<dbReference type="GO" id="GO:0009873">
    <property type="term" value="P:ethylene-activated signaling pathway"/>
    <property type="evidence" value="ECO:0007669"/>
    <property type="project" value="UniProtKB-KW"/>
</dbReference>
<evidence type="ECO:0000313" key="19">
    <source>
        <dbReference type="EMBL" id="GJN21678.1"/>
    </source>
</evidence>
<keyword evidence="10" id="KW-0804">Transcription</keyword>
<evidence type="ECO:0000256" key="16">
    <source>
        <dbReference type="SAM" id="MobiDB-lite"/>
    </source>
</evidence>
<feature type="compositionally biased region" description="Basic residues" evidence="16">
    <location>
        <begin position="519"/>
        <end position="529"/>
    </location>
</feature>
<comment type="similarity">
    <text evidence="15">Belongs to the ferredoxin thioredoxin reductase alpha subunit family.</text>
</comment>
<evidence type="ECO:0000256" key="3">
    <source>
        <dbReference type="ARBA" id="ARBA00022528"/>
    </source>
</evidence>
<feature type="compositionally biased region" description="Low complexity" evidence="16">
    <location>
        <begin position="497"/>
        <end position="517"/>
    </location>
</feature>
<comment type="subcellular location">
    <subcellularLocation>
        <location evidence="1">Nucleus</location>
    </subcellularLocation>
    <subcellularLocation>
        <location evidence="2">Plastid</location>
        <location evidence="2">Chloroplast</location>
    </subcellularLocation>
</comment>
<dbReference type="InterPro" id="IPR038499">
    <property type="entry name" value="BRO1_sf"/>
</dbReference>
<dbReference type="Gene3D" id="1.25.40.280">
    <property type="entry name" value="alix/aip1 like domains"/>
    <property type="match status" value="1"/>
</dbReference>
<dbReference type="FunFam" id="2.30.30.50:FF:000002">
    <property type="entry name" value="Ferredoxin-thioredoxin reductase, variable chain"/>
    <property type="match status" value="1"/>
</dbReference>
<dbReference type="EMBL" id="BQKI01000075">
    <property type="protein sequence ID" value="GJN21678.1"/>
    <property type="molecule type" value="Genomic_DNA"/>
</dbReference>
<dbReference type="InterPro" id="IPR004328">
    <property type="entry name" value="BRO1_dom"/>
</dbReference>
<dbReference type="GO" id="GO:0016491">
    <property type="term" value="F:oxidoreductase activity"/>
    <property type="evidence" value="ECO:0007669"/>
    <property type="project" value="UniProtKB-KW"/>
</dbReference>
<feature type="region of interest" description="Disordered" evidence="16">
    <location>
        <begin position="71"/>
        <end position="95"/>
    </location>
</feature>
<proteinExistence type="inferred from homology"/>
<dbReference type="InterPro" id="IPR036955">
    <property type="entry name" value="AP2/ERF_dom_sf"/>
</dbReference>
<evidence type="ECO:0000313" key="20">
    <source>
        <dbReference type="Proteomes" id="UP001054889"/>
    </source>
</evidence>
<organism evidence="19 20">
    <name type="scientific">Eleusine coracana subsp. coracana</name>
    <dbReference type="NCBI Taxonomy" id="191504"/>
    <lineage>
        <taxon>Eukaryota</taxon>
        <taxon>Viridiplantae</taxon>
        <taxon>Streptophyta</taxon>
        <taxon>Embryophyta</taxon>
        <taxon>Tracheophyta</taxon>
        <taxon>Spermatophyta</taxon>
        <taxon>Magnoliopsida</taxon>
        <taxon>Liliopsida</taxon>
        <taxon>Poales</taxon>
        <taxon>Poaceae</taxon>
        <taxon>PACMAD clade</taxon>
        <taxon>Chloridoideae</taxon>
        <taxon>Cynodonteae</taxon>
        <taxon>Eleusininae</taxon>
        <taxon>Eleusine</taxon>
    </lineage>
</organism>
<dbReference type="InterPro" id="IPR008990">
    <property type="entry name" value="Elect_transpt_acc-like_dom_sf"/>
</dbReference>
<dbReference type="GO" id="GO:0003700">
    <property type="term" value="F:DNA-binding transcription factor activity"/>
    <property type="evidence" value="ECO:0007669"/>
    <property type="project" value="InterPro"/>
</dbReference>
<comment type="caution">
    <text evidence="19">The sequence shown here is derived from an EMBL/GenBank/DDBJ whole genome shotgun (WGS) entry which is preliminary data.</text>
</comment>
<evidence type="ECO:0000256" key="14">
    <source>
        <dbReference type="ARBA" id="ARBA00034474"/>
    </source>
</evidence>
<feature type="region of interest" description="Disordered" evidence="16">
    <location>
        <begin position="295"/>
        <end position="352"/>
    </location>
</feature>
<feature type="compositionally biased region" description="Low complexity" evidence="16">
    <location>
        <begin position="441"/>
        <end position="451"/>
    </location>
</feature>
<dbReference type="GO" id="GO:0005634">
    <property type="term" value="C:nucleus"/>
    <property type="evidence" value="ECO:0007669"/>
    <property type="project" value="UniProtKB-SubCell"/>
</dbReference>
<dbReference type="SUPFAM" id="SSF54171">
    <property type="entry name" value="DNA-binding domain"/>
    <property type="match status" value="1"/>
</dbReference>
<keyword evidence="6" id="KW-0560">Oxidoreductase</keyword>
<dbReference type="PANTHER" id="PTHR31657">
    <property type="entry name" value="ETHYLENE-RESPONSIVE TRANSCRIPTION FACTOR ERF061"/>
    <property type="match status" value="1"/>
</dbReference>
<feature type="compositionally biased region" description="Basic and acidic residues" evidence="16">
    <location>
        <begin position="308"/>
        <end position="323"/>
    </location>
</feature>
<dbReference type="InterPro" id="IPR051758">
    <property type="entry name" value="ERF/AP2-like"/>
</dbReference>
<evidence type="ECO:0000256" key="2">
    <source>
        <dbReference type="ARBA" id="ARBA00004229"/>
    </source>
</evidence>
<dbReference type="SMART" id="SM01041">
    <property type="entry name" value="BRO1"/>
    <property type="match status" value="1"/>
</dbReference>
<dbReference type="PROSITE" id="PS51180">
    <property type="entry name" value="BRO1"/>
    <property type="match status" value="1"/>
</dbReference>
<evidence type="ECO:0000256" key="13">
    <source>
        <dbReference type="ARBA" id="ARBA00026011"/>
    </source>
</evidence>
<dbReference type="InterPro" id="IPR001471">
    <property type="entry name" value="AP2/ERF_dom"/>
</dbReference>
<feature type="domain" description="AP2/ERF" evidence="17">
    <location>
        <begin position="213"/>
        <end position="270"/>
    </location>
</feature>
<evidence type="ECO:0000256" key="15">
    <source>
        <dbReference type="ARBA" id="ARBA00034490"/>
    </source>
</evidence>
<evidence type="ECO:0000256" key="4">
    <source>
        <dbReference type="ARBA" id="ARBA00022640"/>
    </source>
</evidence>
<evidence type="ECO:0000256" key="1">
    <source>
        <dbReference type="ARBA" id="ARBA00004123"/>
    </source>
</evidence>
<evidence type="ECO:0008006" key="21">
    <source>
        <dbReference type="Google" id="ProtNLM"/>
    </source>
</evidence>
<comment type="subunit">
    <text evidence="13">Heterodimer of subunit A (variable subunit) and subunit B (catalytic subunit). Heterodimeric FTR forms a complex with ferredoxin and thioredoxin.</text>
</comment>
<feature type="compositionally biased region" description="Low complexity" evidence="16">
    <location>
        <begin position="71"/>
        <end position="89"/>
    </location>
</feature>
<keyword evidence="4" id="KW-0934">Plastid</keyword>
<keyword evidence="8" id="KW-0238">DNA-binding</keyword>
<comment type="function">
    <text evidence="14">Variable subunit of the ferredoxin-thioredoxin reductase (FTR), which catalyzes the two-electron reduction of thioredoxins by the electrons provided by reduced ferredoxin.</text>
</comment>
<keyword evidence="9" id="KW-0010">Activator</keyword>
<dbReference type="Pfam" id="PF02941">
    <property type="entry name" value="FeThRed_A"/>
    <property type="match status" value="1"/>
</dbReference>
<dbReference type="GO" id="GO:0000976">
    <property type="term" value="F:transcription cis-regulatory region binding"/>
    <property type="evidence" value="ECO:0007669"/>
    <property type="project" value="UniProtKB-ARBA"/>
</dbReference>
<dbReference type="SMART" id="SM00380">
    <property type="entry name" value="AP2"/>
    <property type="match status" value="1"/>
</dbReference>
<dbReference type="Gene3D" id="3.30.730.10">
    <property type="entry name" value="AP2/ERF domain"/>
    <property type="match status" value="1"/>
</dbReference>
<feature type="compositionally biased region" description="Polar residues" evidence="16">
    <location>
        <begin position="338"/>
        <end position="352"/>
    </location>
</feature>
<protein>
    <recommendedName>
        <fullName evidence="21">AP2/ERF domain-containing protein</fullName>
    </recommendedName>
</protein>
<evidence type="ECO:0000259" key="17">
    <source>
        <dbReference type="PROSITE" id="PS51032"/>
    </source>
</evidence>
<feature type="region of interest" description="Disordered" evidence="16">
    <location>
        <begin position="418"/>
        <end position="535"/>
    </location>
</feature>
<keyword evidence="5" id="KW-0936">Ethylene signaling pathway</keyword>
<dbReference type="Gene3D" id="2.30.30.50">
    <property type="match status" value="1"/>
</dbReference>
<dbReference type="FunFam" id="3.30.730.10:FF:000001">
    <property type="entry name" value="Ethylene-responsive transcription factor 2"/>
    <property type="match status" value="1"/>
</dbReference>
<keyword evidence="11" id="KW-0539">Nucleus</keyword>
<dbReference type="GO" id="GO:0009507">
    <property type="term" value="C:chloroplast"/>
    <property type="evidence" value="ECO:0007669"/>
    <property type="project" value="UniProtKB-SubCell"/>
</dbReference>
<dbReference type="InterPro" id="IPR004207">
    <property type="entry name" value="Fd_thioredoxin_Rdtase_alpha"/>
</dbReference>
<feature type="region of interest" description="Disordered" evidence="16">
    <location>
        <begin position="1"/>
        <end position="48"/>
    </location>
</feature>
<feature type="compositionally biased region" description="Low complexity" evidence="16">
    <location>
        <begin position="421"/>
        <end position="431"/>
    </location>
</feature>
<feature type="domain" description="BRO1" evidence="18">
    <location>
        <begin position="527"/>
        <end position="836"/>
    </location>
</feature>
<gene>
    <name evidence="19" type="primary">gb09178</name>
    <name evidence="19" type="ORF">PR202_gb09178</name>
</gene>
<dbReference type="Pfam" id="PF00847">
    <property type="entry name" value="AP2"/>
    <property type="match status" value="1"/>
</dbReference>
<evidence type="ECO:0000256" key="5">
    <source>
        <dbReference type="ARBA" id="ARBA00022745"/>
    </source>
</evidence>
<dbReference type="PROSITE" id="PS51032">
    <property type="entry name" value="AP2_ERF"/>
    <property type="match status" value="1"/>
</dbReference>
<evidence type="ECO:0000256" key="11">
    <source>
        <dbReference type="ARBA" id="ARBA00023242"/>
    </source>
</evidence>
<feature type="compositionally biased region" description="Gly residues" evidence="16">
    <location>
        <begin position="1"/>
        <end position="17"/>
    </location>
</feature>
<dbReference type="Proteomes" id="UP001054889">
    <property type="component" value="Unassembled WGS sequence"/>
</dbReference>
<dbReference type="InterPro" id="IPR016177">
    <property type="entry name" value="DNA-bd_dom_sf"/>
</dbReference>
<evidence type="ECO:0000256" key="7">
    <source>
        <dbReference type="ARBA" id="ARBA00023015"/>
    </source>
</evidence>
<evidence type="ECO:0000256" key="12">
    <source>
        <dbReference type="ARBA" id="ARBA00024343"/>
    </source>
</evidence>
<name>A0AAV5EG24_ELECO</name>
<reference evidence="19" key="1">
    <citation type="journal article" date="2018" name="DNA Res.">
        <title>Multiple hybrid de novo genome assembly of finger millet, an orphan allotetraploid crop.</title>
        <authorList>
            <person name="Hatakeyama M."/>
            <person name="Aluri S."/>
            <person name="Balachadran M.T."/>
            <person name="Sivarajan S.R."/>
            <person name="Patrignani A."/>
            <person name="Gruter S."/>
            <person name="Poveda L."/>
            <person name="Shimizu-Inatsugi R."/>
            <person name="Baeten J."/>
            <person name="Francoijs K.J."/>
            <person name="Nataraja K.N."/>
            <person name="Reddy Y.A.N."/>
            <person name="Phadnis S."/>
            <person name="Ravikumar R.L."/>
            <person name="Schlapbach R."/>
            <person name="Sreeman S.M."/>
            <person name="Shimizu K.K."/>
        </authorList>
    </citation>
    <scope>NUCLEOTIDE SEQUENCE</scope>
</reference>
<evidence type="ECO:0000256" key="8">
    <source>
        <dbReference type="ARBA" id="ARBA00023125"/>
    </source>
</evidence>
<evidence type="ECO:0000256" key="9">
    <source>
        <dbReference type="ARBA" id="ARBA00023159"/>
    </source>
</evidence>
<dbReference type="PANTHER" id="PTHR31657:SF19">
    <property type="entry name" value="ETHYLENE-RESPONSIVE TRANSCRIPTION FACTOR ERF053"/>
    <property type="match status" value="1"/>
</dbReference>
<evidence type="ECO:0000256" key="10">
    <source>
        <dbReference type="ARBA" id="ARBA00023163"/>
    </source>
</evidence>
<keyword evidence="3" id="KW-0150">Chloroplast</keyword>
<dbReference type="CDD" id="cd00018">
    <property type="entry name" value="AP2"/>
    <property type="match status" value="1"/>
</dbReference>
<evidence type="ECO:0000259" key="18">
    <source>
        <dbReference type="PROSITE" id="PS51180"/>
    </source>
</evidence>
<dbReference type="PRINTS" id="PR00367">
    <property type="entry name" value="ETHRSPELEMNT"/>
</dbReference>
<dbReference type="Pfam" id="PF03097">
    <property type="entry name" value="BRO1"/>
    <property type="match status" value="1"/>
</dbReference>
<accession>A0AAV5EG24</accession>
<reference evidence="19" key="2">
    <citation type="submission" date="2021-12" db="EMBL/GenBank/DDBJ databases">
        <title>Resequencing data analysis of finger millet.</title>
        <authorList>
            <person name="Hatakeyama M."/>
            <person name="Aluri S."/>
            <person name="Balachadran M.T."/>
            <person name="Sivarajan S.R."/>
            <person name="Poveda L."/>
            <person name="Shimizu-Inatsugi R."/>
            <person name="Schlapbach R."/>
            <person name="Sreeman S.M."/>
            <person name="Shimizu K.K."/>
        </authorList>
    </citation>
    <scope>NUCLEOTIDE SEQUENCE</scope>
</reference>
<sequence length="948" mass="102700">MEAADTGGGGGGGGGGRGRGRKWKGKAALSAGGGAERPPHLAPVLEDAQAAAPLRPLKKIRSPDRLFHRSVSSLSSAPASPDSSSVSNPLSPPGTSWPPTRHIFPFAYDPVSAASPEAATTALPLFHYSSLYQQPISHQPSQMISFGGNHQQQQQQQVMFRPQLVAPELHHQQMLLRYWSEALNLSPRGGAVPPALYQHLLLRAQQGQGPPKLYRGVRQRHWGKWVAEIRLPRNRTRLWLGTFDTAEDAAMAYDREAFKLRGENARLNFPDLFLGKGRVGGSGRTSASASAAAASCSSSSYSAPPTPDETRAKQQHQAEEPRFDSVLPETEQAKDSETQPNSQVQSADQQSNAAMFQPPVTSSGVWGAADEAWFSAWGPGSSVWDYDMDNAHGLFLQSRFATESTAMDYASNAPEVPMTPAPAMASASSHLPPIPPPPSPSTSSSSSAPRSNLHGADKAAKSSTTKKSNPFVAHQSCRGHPLRCSPSRRRRPPPPSSSATATSSIPPSSPSSATPARRSPPRPRTRRHSPPPPRRALLLRYHRLLFSARDDPCAFDETLAFTWHDAFRPHLKHSSASLRFEKAALVFNLGSAASRIAAAVDRTAEGGVKEACAEFQRAAGAFRAVGEMMEGQGEATVDMGPRAAAMLERLMLAQAQECCFERAIAAGTSPAACTKVARQAGLYYEEADAPLVRPPLQHHFERSWVSQIQLKAAQFNAEACYRYAMELHEKAEVDQIRANPRKHAAPRVCLVVPGSPLHLSLPRLFYPLLVTTCSTQLLPILHPPAGRLHALSLTDQMATATASVAPPSTSTSSFLLLRRRVPAPAPAPAFRCLGPARRPRLARIQVALTSEVSSDDVAAEEAAAAPKIGRRVRVTAPLRVYHIVKAPDLDIQGMVGVVKQYVCVWKGKRITANLPFKVEFQIDVEGQPKPVRFFVHLREDEFEFVDDE</sequence>